<keyword evidence="12 14" id="KW-0238">DNA-binding</keyword>
<keyword evidence="13 14" id="KW-0234">DNA repair</keyword>
<reference evidence="16" key="1">
    <citation type="submission" date="2019-04" db="EMBL/GenBank/DDBJ databases">
        <title>Evolution of Biomass-Degrading Anaerobic Consortia Revealed by Metagenomics.</title>
        <authorList>
            <person name="Peng X."/>
        </authorList>
    </citation>
    <scope>NUCLEOTIDE SEQUENCE</scope>
    <source>
        <strain evidence="16">SIG12</strain>
    </source>
</reference>
<dbReference type="GO" id="GO:0008270">
    <property type="term" value="F:zinc ion binding"/>
    <property type="evidence" value="ECO:0007669"/>
    <property type="project" value="UniProtKB-UniRule"/>
</dbReference>
<keyword evidence="2 14" id="KW-0963">Cytoplasm</keyword>
<evidence type="ECO:0000256" key="8">
    <source>
        <dbReference type="ARBA" id="ARBA00022771"/>
    </source>
</evidence>
<keyword evidence="11 14" id="KW-0267">Excision nuclease</keyword>
<comment type="subunit">
    <text evidence="14">Forms a heterotetramer with UvrB during the search for lesions.</text>
</comment>
<feature type="binding site" evidence="14">
    <location>
        <begin position="36"/>
        <end position="43"/>
    </location>
    <ligand>
        <name>ATP</name>
        <dbReference type="ChEBI" id="CHEBI:30616"/>
    </ligand>
</feature>
<keyword evidence="8 14" id="KW-0863">Zinc-finger</keyword>
<evidence type="ECO:0000256" key="14">
    <source>
        <dbReference type="HAMAP-Rule" id="MF_00205"/>
    </source>
</evidence>
<dbReference type="PANTHER" id="PTHR43152:SF3">
    <property type="entry name" value="UVRABC SYSTEM PROTEIN A"/>
    <property type="match status" value="1"/>
</dbReference>
<dbReference type="GO" id="GO:0009432">
    <property type="term" value="P:SOS response"/>
    <property type="evidence" value="ECO:0007669"/>
    <property type="project" value="UniProtKB-UniRule"/>
</dbReference>
<dbReference type="Gene3D" id="1.10.8.280">
    <property type="entry name" value="ABC transporter ATPase domain-like"/>
    <property type="match status" value="1"/>
</dbReference>
<feature type="binding site" evidence="14">
    <location>
        <begin position="647"/>
        <end position="654"/>
    </location>
    <ligand>
        <name>ATP</name>
        <dbReference type="ChEBI" id="CHEBI:30616"/>
    </ligand>
</feature>
<dbReference type="Gene3D" id="3.40.50.300">
    <property type="entry name" value="P-loop containing nucleotide triphosphate hydrolases"/>
    <property type="match status" value="2"/>
</dbReference>
<dbReference type="PANTHER" id="PTHR43152">
    <property type="entry name" value="UVRABC SYSTEM PROTEIN A"/>
    <property type="match status" value="1"/>
</dbReference>
<dbReference type="SUPFAM" id="SSF52540">
    <property type="entry name" value="P-loop containing nucleoside triphosphate hydrolases"/>
    <property type="match status" value="2"/>
</dbReference>
<dbReference type="CDD" id="cd03271">
    <property type="entry name" value="ABC_UvrA_II"/>
    <property type="match status" value="1"/>
</dbReference>
<dbReference type="RefSeq" id="WP_303737607.1">
    <property type="nucleotide sequence ID" value="NZ_SUTE01000078.1"/>
</dbReference>
<dbReference type="NCBIfam" id="TIGR00630">
    <property type="entry name" value="uvra"/>
    <property type="match status" value="1"/>
</dbReference>
<dbReference type="GO" id="GO:0009380">
    <property type="term" value="C:excinuclease repair complex"/>
    <property type="evidence" value="ECO:0007669"/>
    <property type="project" value="InterPro"/>
</dbReference>
<evidence type="ECO:0000256" key="1">
    <source>
        <dbReference type="ARBA" id="ARBA00004496"/>
    </source>
</evidence>
<dbReference type="InterPro" id="IPR013815">
    <property type="entry name" value="ATP_grasp_subdomain_1"/>
</dbReference>
<sequence length="960" mass="107364">MTDESKKQIVIKGAREHNLQNIDVSVPRDEFIVITGLSGSGKSSLAFDTIYAEGQRRYIESLSAYARQFLGQMKKPETDYIEGLSPAISIDQKTTRENPRSTVGTITEIYDYLRLLFARIGIPHCPNCGREISNQTIGQIGDSIIDEGEGLKIQILSPIVNDRKGQHKDVLDDLRNKGFVRVRVDGEIRELEEDIELAKTYRHSIDVVVDRLKIRRGVDFKRRLVDSLETATNFSEGLITVLFDNGEEKYEKKYSEHFACVDCGINFQELTPRMFSFNAPQGACPECNGIGSKMEVDPDLIVPNPNLTLNEGAIAPWSKSSKKENYYYQMLEAVSNHFNFSMDVPFNELPQEYQDTVLYGCNDKIPFTFKRRNKSYMVNRKFEGVIPRMERLYLETKSNYSRHYISKFMSDRKCHVCNGKRLRPEILAVTVGGKSIADVVELPIKDSYQFFLDLELTERELFIAKEVLKEIRERLKFLVDVGLDYLSMERSSGTLSGGEAQRIRLATQIGSGLVGVLYILDEPSIGLHQRDNVKLIGTLKRLRNLGNTVVVVEHDEETILSADHVVDIGPGAGEHGGKIIAQGTPQEIMMCEDSITGKYLSRKEVIDVPKTRREGNGEFITIKGAKQNNLKDIDVEIPLGKFTCVTGVSGSGKSSLINEILYKGTKGELSNKFTFAGKYDEIEGLKNIDKVIAIDQKPIGRTPRSNPATYTGVFTDIRDLFANTPESKARGYKPGRFSFNVKGGRCEACSGDGIVQIEMHFLADVYVPCEVCGGKRYNEETLDVRYKGKNIYEVLEMTVEEALEFFEHIPKIHKKLKTLYDVGLGYMKIGQPATTLSGGEAQRIKLAKELSRTSTGKTLYILDEPTTGLHFADIKRLLDVLARLTDAGNSIVVIEHNLDVIKTADHIIDLGPDGGDGGGRVIATGTPEEVSESGTYTGDFLDKILNENITPYAKELMDAK</sequence>
<feature type="zinc finger region" description="C4-type" evidence="14">
    <location>
        <begin position="260"/>
        <end position="287"/>
    </location>
</feature>
<dbReference type="CDD" id="cd03270">
    <property type="entry name" value="ABC_UvrA_I"/>
    <property type="match status" value="1"/>
</dbReference>
<comment type="caution">
    <text evidence="16">The sequence shown here is derived from an EMBL/GenBank/DDBJ whole genome shotgun (WGS) entry which is preliminary data.</text>
</comment>
<evidence type="ECO:0000256" key="9">
    <source>
        <dbReference type="ARBA" id="ARBA00022833"/>
    </source>
</evidence>
<protein>
    <recommendedName>
        <fullName evidence="14">UvrABC system protein A</fullName>
        <shortName evidence="14">UvrA protein</shortName>
    </recommendedName>
    <alternativeName>
        <fullName evidence="14">Excinuclease ABC subunit A</fullName>
    </alternativeName>
</protein>
<evidence type="ECO:0000256" key="11">
    <source>
        <dbReference type="ARBA" id="ARBA00022881"/>
    </source>
</evidence>
<dbReference type="PROSITE" id="PS00211">
    <property type="entry name" value="ABC_TRANSPORTER_1"/>
    <property type="match status" value="2"/>
</dbReference>
<keyword evidence="10 14" id="KW-0067">ATP-binding</keyword>
<dbReference type="GO" id="GO:0005524">
    <property type="term" value="F:ATP binding"/>
    <property type="evidence" value="ECO:0007669"/>
    <property type="project" value="UniProtKB-UniRule"/>
</dbReference>
<evidence type="ECO:0000313" key="17">
    <source>
        <dbReference type="Proteomes" id="UP000762703"/>
    </source>
</evidence>
<keyword evidence="16" id="KW-0378">Hydrolase</keyword>
<dbReference type="Gene3D" id="1.20.1580.10">
    <property type="entry name" value="ABC transporter ATPase like domain"/>
    <property type="match status" value="2"/>
</dbReference>
<dbReference type="PROSITE" id="PS50893">
    <property type="entry name" value="ABC_TRANSPORTER_2"/>
    <property type="match status" value="1"/>
</dbReference>
<dbReference type="InterPro" id="IPR003439">
    <property type="entry name" value="ABC_transporter-like_ATP-bd"/>
</dbReference>
<dbReference type="InterPro" id="IPR027417">
    <property type="entry name" value="P-loop_NTPase"/>
</dbReference>
<comment type="similarity">
    <text evidence="14">Belongs to the ABC transporter superfamily. UvrA family.</text>
</comment>
<evidence type="ECO:0000256" key="12">
    <source>
        <dbReference type="ARBA" id="ARBA00023125"/>
    </source>
</evidence>
<dbReference type="GO" id="GO:0016887">
    <property type="term" value="F:ATP hydrolysis activity"/>
    <property type="evidence" value="ECO:0007669"/>
    <property type="project" value="InterPro"/>
</dbReference>
<evidence type="ECO:0000259" key="15">
    <source>
        <dbReference type="PROSITE" id="PS50893"/>
    </source>
</evidence>
<dbReference type="AlphaFoldDB" id="A0A8T3VDC4"/>
<gene>
    <name evidence="14 16" type="primary">uvrA</name>
    <name evidence="16" type="ORF">E7Z73_09550</name>
</gene>
<keyword evidence="5 14" id="KW-0547">Nucleotide-binding</keyword>
<keyword evidence="6 14" id="KW-0227">DNA damage</keyword>
<dbReference type="NCBIfam" id="NF001503">
    <property type="entry name" value="PRK00349.1"/>
    <property type="match status" value="1"/>
</dbReference>
<feature type="domain" description="ABC transporter" evidence="15">
    <location>
        <begin position="603"/>
        <end position="937"/>
    </location>
</feature>
<dbReference type="InterPro" id="IPR041102">
    <property type="entry name" value="UvrA_inter"/>
</dbReference>
<dbReference type="EMBL" id="SUTE01000078">
    <property type="protein sequence ID" value="MBE6505958.1"/>
    <property type="molecule type" value="Genomic_DNA"/>
</dbReference>
<organism evidence="16 17">
    <name type="scientific">Methanobrevibacter millerae</name>
    <dbReference type="NCBI Taxonomy" id="230361"/>
    <lineage>
        <taxon>Archaea</taxon>
        <taxon>Methanobacteriati</taxon>
        <taxon>Methanobacteriota</taxon>
        <taxon>Methanomada group</taxon>
        <taxon>Methanobacteria</taxon>
        <taxon>Methanobacteriales</taxon>
        <taxon>Methanobacteriaceae</taxon>
        <taxon>Methanobrevibacter</taxon>
    </lineage>
</organism>
<dbReference type="Pfam" id="PF17755">
    <property type="entry name" value="UvrA_DNA-bind"/>
    <property type="match status" value="1"/>
</dbReference>
<dbReference type="Pfam" id="PF17760">
    <property type="entry name" value="UvrA_inter"/>
    <property type="match status" value="1"/>
</dbReference>
<dbReference type="GO" id="GO:0009381">
    <property type="term" value="F:excinuclease ABC activity"/>
    <property type="evidence" value="ECO:0007669"/>
    <property type="project" value="UniProtKB-UniRule"/>
</dbReference>
<dbReference type="InterPro" id="IPR004602">
    <property type="entry name" value="UvrA"/>
</dbReference>
<evidence type="ECO:0000256" key="13">
    <source>
        <dbReference type="ARBA" id="ARBA00023204"/>
    </source>
</evidence>
<dbReference type="GO" id="GO:0006289">
    <property type="term" value="P:nucleotide-excision repair"/>
    <property type="evidence" value="ECO:0007669"/>
    <property type="project" value="UniProtKB-UniRule"/>
</dbReference>
<evidence type="ECO:0000256" key="10">
    <source>
        <dbReference type="ARBA" id="ARBA00022840"/>
    </source>
</evidence>
<comment type="function">
    <text evidence="14">The UvrABC repair system catalyzes the recognition and processing of DNA lesions. UvrA is an ATPase and a DNA-binding protein. A damage recognition complex composed of 2 UvrA and 2 UvrB subunits scans DNA for abnormalities. When the presence of a lesion has been verified by UvrB, the UvrA molecules dissociate.</text>
</comment>
<name>A0A8T3VDC4_9EURY</name>
<dbReference type="GO" id="GO:0003677">
    <property type="term" value="F:DNA binding"/>
    <property type="evidence" value="ECO:0007669"/>
    <property type="project" value="UniProtKB-UniRule"/>
</dbReference>
<dbReference type="InterPro" id="IPR041552">
    <property type="entry name" value="UvrA_DNA-bd"/>
</dbReference>
<evidence type="ECO:0000256" key="3">
    <source>
        <dbReference type="ARBA" id="ARBA00022723"/>
    </source>
</evidence>
<evidence type="ECO:0000256" key="5">
    <source>
        <dbReference type="ARBA" id="ARBA00022741"/>
    </source>
</evidence>
<dbReference type="GO" id="GO:0005737">
    <property type="term" value="C:cytoplasm"/>
    <property type="evidence" value="ECO:0007669"/>
    <property type="project" value="UniProtKB-SubCell"/>
</dbReference>
<dbReference type="Gene3D" id="3.30.1490.20">
    <property type="entry name" value="ATP-grasp fold, A domain"/>
    <property type="match status" value="1"/>
</dbReference>
<evidence type="ECO:0000256" key="7">
    <source>
        <dbReference type="ARBA" id="ARBA00022769"/>
    </source>
</evidence>
<proteinExistence type="inferred from homology"/>
<dbReference type="HAMAP" id="MF_00205">
    <property type="entry name" value="UvrA"/>
    <property type="match status" value="1"/>
</dbReference>
<feature type="zinc finger region" description="C4-type" evidence="14">
    <location>
        <begin position="746"/>
        <end position="772"/>
    </location>
</feature>
<keyword evidence="14" id="KW-0742">SOS response</keyword>
<keyword evidence="4 14" id="KW-0677">Repeat</keyword>
<evidence type="ECO:0000256" key="4">
    <source>
        <dbReference type="ARBA" id="ARBA00022737"/>
    </source>
</evidence>
<comment type="subcellular location">
    <subcellularLocation>
        <location evidence="1 14">Cytoplasm</location>
    </subcellularLocation>
</comment>
<dbReference type="InterPro" id="IPR017871">
    <property type="entry name" value="ABC_transporter-like_CS"/>
</dbReference>
<evidence type="ECO:0000313" key="16">
    <source>
        <dbReference type="EMBL" id="MBE6505958.1"/>
    </source>
</evidence>
<keyword evidence="7 14" id="KW-0228">DNA excision</keyword>
<keyword evidence="9 14" id="KW-0862">Zinc</keyword>
<accession>A0A8T3VDC4</accession>
<evidence type="ECO:0000256" key="6">
    <source>
        <dbReference type="ARBA" id="ARBA00022763"/>
    </source>
</evidence>
<keyword evidence="3 14" id="KW-0479">Metal-binding</keyword>
<evidence type="ECO:0000256" key="2">
    <source>
        <dbReference type="ARBA" id="ARBA00022490"/>
    </source>
</evidence>
<dbReference type="Proteomes" id="UP000762703">
    <property type="component" value="Unassembled WGS sequence"/>
</dbReference>
<dbReference type="FunFam" id="1.20.1580.10:FF:000002">
    <property type="entry name" value="UvrABC system protein A"/>
    <property type="match status" value="1"/>
</dbReference>